<evidence type="ECO:0000313" key="1">
    <source>
        <dbReference type="EMBL" id="AHJ10568.1"/>
    </source>
</evidence>
<gene>
    <name evidence="1" type="ORF">Spp001_60</name>
</gene>
<accession>W6E8A6</accession>
<dbReference type="GeneID" id="18505321"/>
<sequence length="119" mass="13188">MSTFAIAIINAESLVIGQAYKIAKTDLNCYNVTVGNRRVMMPSHYFQDLITTEEKDMKELLESLLIACIDSETIDVDVARHINETATSEEHLEELLIACVDSGTVSEDVAMHILNTINA</sequence>
<proteinExistence type="predicted"/>
<name>W6E8A6_9CAUD</name>
<keyword evidence="2" id="KW-1185">Reference proteome</keyword>
<organism evidence="1 2">
    <name type="scientific">Shewanella phage Spp001</name>
    <dbReference type="NCBI Taxonomy" id="1445859"/>
    <lineage>
        <taxon>Viruses</taxon>
        <taxon>Duplodnaviria</taxon>
        <taxon>Heunggongvirae</taxon>
        <taxon>Uroviricota</taxon>
        <taxon>Caudoviricetes</taxon>
        <taxon>Chaseviridae</taxon>
        <taxon>Nefertitivirinae</taxon>
        <taxon>Yushanvirus</taxon>
        <taxon>Yushanvirus Spp001</taxon>
    </lineage>
</organism>
<dbReference type="RefSeq" id="YP_009008880.1">
    <property type="nucleotide sequence ID" value="NC_023594.2"/>
</dbReference>
<dbReference type="KEGG" id="vg:18505321"/>
<dbReference type="Proteomes" id="UP000019368">
    <property type="component" value="Segment"/>
</dbReference>
<reference evidence="1" key="1">
    <citation type="submission" date="2016-09" db="EMBL/GenBank/DDBJ databases">
        <title>The novel Shewanella putrefaciens-infecting bacteriophage Spp001: Ggenome sequence and lytic enzymes.</title>
        <authorList>
            <person name="Han F."/>
        </authorList>
    </citation>
    <scope>NUCLEOTIDE SEQUENCE</scope>
</reference>
<dbReference type="EMBL" id="KJ002054">
    <property type="protein sequence ID" value="AHJ10568.1"/>
    <property type="molecule type" value="Genomic_DNA"/>
</dbReference>
<protein>
    <submittedName>
        <fullName evidence="1">Uncharacterized protein</fullName>
    </submittedName>
</protein>
<evidence type="ECO:0000313" key="2">
    <source>
        <dbReference type="Proteomes" id="UP000019368"/>
    </source>
</evidence>